<keyword evidence="3" id="KW-1185">Reference proteome</keyword>
<comment type="caution">
    <text evidence="2">The sequence shown here is derived from an EMBL/GenBank/DDBJ whole genome shotgun (WGS) entry which is preliminary data.</text>
</comment>
<dbReference type="EMBL" id="MLYO01000018">
    <property type="protein sequence ID" value="OIK05706.1"/>
    <property type="molecule type" value="Genomic_DNA"/>
</dbReference>
<dbReference type="Proteomes" id="UP000179642">
    <property type="component" value="Unassembled WGS sequence"/>
</dbReference>
<protein>
    <submittedName>
        <fullName evidence="2">Uncharacterized protein</fullName>
    </submittedName>
</protein>
<sequence length="68" mass="7572">MVWGMLRAAPTHSPRGRRHPQYVPEIAVRHPQPLVRLAPLLGQDRPEPGDPLRTASHGVPFCRSVTCT</sequence>
<reference evidence="2 3" key="1">
    <citation type="submission" date="2016-10" db="EMBL/GenBank/DDBJ databases">
        <title>Genome sequence of Streptomyces sp. MUSC 1.</title>
        <authorList>
            <person name="Lee L.-H."/>
            <person name="Ser H.-L."/>
            <person name="Law J.W.-F."/>
        </authorList>
    </citation>
    <scope>NUCLEOTIDE SEQUENCE [LARGE SCALE GENOMIC DNA]</scope>
    <source>
        <strain evidence="2 3">MUSC 1</strain>
    </source>
</reference>
<gene>
    <name evidence="2" type="ORF">BIV23_10240</name>
</gene>
<dbReference type="AlphaFoldDB" id="A0A1S2QJS1"/>
<feature type="region of interest" description="Disordered" evidence="1">
    <location>
        <begin position="1"/>
        <end position="21"/>
    </location>
</feature>
<evidence type="ECO:0000313" key="3">
    <source>
        <dbReference type="Proteomes" id="UP000179642"/>
    </source>
</evidence>
<accession>A0A1S2QJS1</accession>
<name>A0A1S2QJS1_9ACTN</name>
<organism evidence="2 3">
    <name type="scientific">Streptomyces monashensis</name>
    <dbReference type="NCBI Taxonomy" id="1678012"/>
    <lineage>
        <taxon>Bacteria</taxon>
        <taxon>Bacillati</taxon>
        <taxon>Actinomycetota</taxon>
        <taxon>Actinomycetes</taxon>
        <taxon>Kitasatosporales</taxon>
        <taxon>Streptomycetaceae</taxon>
        <taxon>Streptomyces</taxon>
    </lineage>
</organism>
<proteinExistence type="predicted"/>
<evidence type="ECO:0000256" key="1">
    <source>
        <dbReference type="SAM" id="MobiDB-lite"/>
    </source>
</evidence>
<evidence type="ECO:0000313" key="2">
    <source>
        <dbReference type="EMBL" id="OIK05706.1"/>
    </source>
</evidence>